<dbReference type="InterPro" id="IPR013761">
    <property type="entry name" value="SAM/pointed_sf"/>
</dbReference>
<sequence>GYPKLELWLKIVGIPDDAIKEILDEGLTFSDLLHMEEEKLTSHLRQLDCSELEIRTLLTAFKNLKICTGK</sequence>
<proteinExistence type="predicted"/>
<dbReference type="Pfam" id="PF13543">
    <property type="entry name" value="SAM_KSR1"/>
    <property type="match status" value="1"/>
</dbReference>
<organism evidence="2">
    <name type="scientific">Arion vulgaris</name>
    <dbReference type="NCBI Taxonomy" id="1028688"/>
    <lineage>
        <taxon>Eukaryota</taxon>
        <taxon>Metazoa</taxon>
        <taxon>Spiralia</taxon>
        <taxon>Lophotrochozoa</taxon>
        <taxon>Mollusca</taxon>
        <taxon>Gastropoda</taxon>
        <taxon>Heterobranchia</taxon>
        <taxon>Euthyneura</taxon>
        <taxon>Panpulmonata</taxon>
        <taxon>Eupulmonata</taxon>
        <taxon>Stylommatophora</taxon>
        <taxon>Helicina</taxon>
        <taxon>Arionoidea</taxon>
        <taxon>Arionidae</taxon>
        <taxon>Arion</taxon>
    </lineage>
</organism>
<accession>A0A0B7C156</accession>
<evidence type="ECO:0000259" key="1">
    <source>
        <dbReference type="Pfam" id="PF13543"/>
    </source>
</evidence>
<name>A0A0B7C156_9EUPU</name>
<dbReference type="InterPro" id="IPR025561">
    <property type="entry name" value="KSR_SAM-like_dom"/>
</dbReference>
<feature type="domain" description="Kinase suppressor of RAS SAM-like" evidence="1">
    <location>
        <begin position="3"/>
        <end position="65"/>
    </location>
</feature>
<gene>
    <name evidence="2" type="primary">ORF218008</name>
</gene>
<protein>
    <recommendedName>
        <fullName evidence="1">Kinase suppressor of RAS SAM-like domain-containing protein</fullName>
    </recommendedName>
</protein>
<dbReference type="EMBL" id="HACG01051304">
    <property type="protein sequence ID" value="CEK98175.1"/>
    <property type="molecule type" value="Transcribed_RNA"/>
</dbReference>
<dbReference type="Gene3D" id="1.10.150.50">
    <property type="entry name" value="Transcription Factor, Ets-1"/>
    <property type="match status" value="1"/>
</dbReference>
<feature type="non-terminal residue" evidence="2">
    <location>
        <position position="1"/>
    </location>
</feature>
<reference evidence="2" key="1">
    <citation type="submission" date="2014-12" db="EMBL/GenBank/DDBJ databases">
        <title>Insight into the proteome of Arion vulgaris.</title>
        <authorList>
            <person name="Aradska J."/>
            <person name="Bulat T."/>
            <person name="Smidak R."/>
            <person name="Sarate P."/>
            <person name="Gangsoo J."/>
            <person name="Sialana F."/>
            <person name="Bilban M."/>
            <person name="Lubec G."/>
        </authorList>
    </citation>
    <scope>NUCLEOTIDE SEQUENCE</scope>
    <source>
        <tissue evidence="2">Skin</tissue>
    </source>
</reference>
<dbReference type="AlphaFoldDB" id="A0A0B7C156"/>
<evidence type="ECO:0000313" key="2">
    <source>
        <dbReference type="EMBL" id="CEK98175.1"/>
    </source>
</evidence>